<keyword evidence="1" id="KW-0472">Membrane</keyword>
<feature type="transmembrane region" description="Helical" evidence="1">
    <location>
        <begin position="390"/>
        <end position="411"/>
    </location>
</feature>
<dbReference type="InterPro" id="IPR045931">
    <property type="entry name" value="DUF6350"/>
</dbReference>
<dbReference type="AlphaFoldDB" id="A0A563E097"/>
<feature type="transmembrane region" description="Helical" evidence="1">
    <location>
        <begin position="284"/>
        <end position="305"/>
    </location>
</feature>
<dbReference type="Pfam" id="PF19877">
    <property type="entry name" value="DUF6350"/>
    <property type="match status" value="1"/>
</dbReference>
<keyword evidence="1" id="KW-1133">Transmembrane helix</keyword>
<feature type="transmembrane region" description="Helical" evidence="1">
    <location>
        <begin position="129"/>
        <end position="150"/>
    </location>
</feature>
<evidence type="ECO:0000313" key="3">
    <source>
        <dbReference type="Proteomes" id="UP000320244"/>
    </source>
</evidence>
<feature type="transmembrane region" description="Helical" evidence="1">
    <location>
        <begin position="250"/>
        <end position="272"/>
    </location>
</feature>
<reference evidence="2 3" key="1">
    <citation type="submission" date="2019-05" db="EMBL/GenBank/DDBJ databases">
        <authorList>
            <person name="Lee S.D."/>
        </authorList>
    </citation>
    <scope>NUCLEOTIDE SEQUENCE [LARGE SCALE GENOMIC DNA]</scope>
    <source>
        <strain evidence="2 3">C5-26</strain>
    </source>
</reference>
<evidence type="ECO:0000313" key="2">
    <source>
        <dbReference type="EMBL" id="TWP35936.1"/>
    </source>
</evidence>
<proteinExistence type="predicted"/>
<protein>
    <submittedName>
        <fullName evidence="2">Uncharacterized protein</fullName>
    </submittedName>
</protein>
<name>A0A563E097_9MICO</name>
<keyword evidence="3" id="KW-1185">Reference proteome</keyword>
<sequence length="415" mass="42568">MSLLERTRNTVVGPDAEPPDWRPLGVSAGYGVIGALAMALVLLLLSLVAWVVDPHSSVGWMDNLAFAAAAWGMVHRGSLAVQGDGITHVVLAPLLLTLLAAYLARLSAGALTAYLGGLEERPRRWWEPAVAFVLGYVVAGVALAVLASSGPMHPHALTVIPGAVLIGGAGVLWATWRSERVDDDDDTDDDRPLTDSVATLSERLPSTLTRALRPAGEGILGFLALGTLLVLLLVLFHLGRIETVGSELGAGLVGTVVLSLAQLAMLPNLALYAGSWLTGAGVHLGAVSISSGAVHAGTLPMLPVLGAVPSVGALPSWMGAAPLLPVLLGAGIGWRAGARHTMLAPMKAKVSTAASAAGLATLGLVVLIWLSTASVSPGALQHFGPSLMVVPLLAVELVLGATVTAAGAHWLRTRR</sequence>
<feature type="transmembrane region" description="Helical" evidence="1">
    <location>
        <begin position="350"/>
        <end position="370"/>
    </location>
</feature>
<keyword evidence="1" id="KW-0812">Transmembrane</keyword>
<dbReference type="EMBL" id="VCQV01000015">
    <property type="protein sequence ID" value="TWP35936.1"/>
    <property type="molecule type" value="Genomic_DNA"/>
</dbReference>
<organism evidence="2 3">
    <name type="scientific">Leekyejoonella antrihumi</name>
    <dbReference type="NCBI Taxonomy" id="1660198"/>
    <lineage>
        <taxon>Bacteria</taxon>
        <taxon>Bacillati</taxon>
        <taxon>Actinomycetota</taxon>
        <taxon>Actinomycetes</taxon>
        <taxon>Micrococcales</taxon>
        <taxon>Dermacoccaceae</taxon>
        <taxon>Leekyejoonella</taxon>
    </lineage>
</organism>
<dbReference type="RefSeq" id="WP_146316998.1">
    <property type="nucleotide sequence ID" value="NZ_VCQV01000015.1"/>
</dbReference>
<feature type="transmembrane region" description="Helical" evidence="1">
    <location>
        <begin position="219"/>
        <end position="238"/>
    </location>
</feature>
<feature type="transmembrane region" description="Helical" evidence="1">
    <location>
        <begin position="156"/>
        <end position="176"/>
    </location>
</feature>
<feature type="transmembrane region" description="Helical" evidence="1">
    <location>
        <begin position="317"/>
        <end position="338"/>
    </location>
</feature>
<feature type="transmembrane region" description="Helical" evidence="1">
    <location>
        <begin position="28"/>
        <end position="52"/>
    </location>
</feature>
<dbReference type="Proteomes" id="UP000320244">
    <property type="component" value="Unassembled WGS sequence"/>
</dbReference>
<gene>
    <name evidence="2" type="ORF">FGL98_11940</name>
</gene>
<evidence type="ECO:0000256" key="1">
    <source>
        <dbReference type="SAM" id="Phobius"/>
    </source>
</evidence>
<comment type="caution">
    <text evidence="2">The sequence shown here is derived from an EMBL/GenBank/DDBJ whole genome shotgun (WGS) entry which is preliminary data.</text>
</comment>
<dbReference type="OrthoDB" id="4872204at2"/>
<accession>A0A563E097</accession>
<reference evidence="2 3" key="2">
    <citation type="submission" date="2019-08" db="EMBL/GenBank/DDBJ databases">
        <title>Jejuicoccus antrihumi gen. nov., sp. nov., a new member of the family Dermacoccaceae isolated from a cave.</title>
        <authorList>
            <person name="Schumann P."/>
            <person name="Kim I.S."/>
        </authorList>
    </citation>
    <scope>NUCLEOTIDE SEQUENCE [LARGE SCALE GENOMIC DNA]</scope>
    <source>
        <strain evidence="2 3">C5-26</strain>
    </source>
</reference>